<proteinExistence type="predicted"/>
<name>A0A499S3T8_STAAU</name>
<protein>
    <submittedName>
        <fullName evidence="1">Oleate hydratase</fullName>
    </submittedName>
</protein>
<evidence type="ECO:0000313" key="1">
    <source>
        <dbReference type="EMBL" id="AYK27875.1"/>
    </source>
</evidence>
<organism evidence="1">
    <name type="scientific">Staphylococcus aureus</name>
    <dbReference type="NCBI Taxonomy" id="1280"/>
    <lineage>
        <taxon>Bacteria</taxon>
        <taxon>Bacillati</taxon>
        <taxon>Bacillota</taxon>
        <taxon>Bacilli</taxon>
        <taxon>Bacillales</taxon>
        <taxon>Staphylococcaceae</taxon>
        <taxon>Staphylococcus</taxon>
    </lineage>
</organism>
<sequence>MIFGSEFDVRVLMDAYYQLNDRKSLHELVNKNFLKRSVLKKAMEKIHGTFIEELLRKHKLL</sequence>
<dbReference type="EMBL" id="MH785233">
    <property type="protein sequence ID" value="AYK27875.1"/>
    <property type="molecule type" value="Genomic_DNA"/>
</dbReference>
<dbReference type="AlphaFoldDB" id="A0A499S3T8"/>
<gene>
    <name evidence="1" type="ORF">BJL73_p00070</name>
</gene>
<reference evidence="1" key="1">
    <citation type="journal article" date="2019" name="Front. Microbiol.">
        <title>Prevalence of Antibiotic and Heavy Metal Resistance Determinants and Virulence-Related Genetic Elements in Plasmids of Staphylococcus aureus.</title>
        <authorList>
            <person name="Bukowski M."/>
            <person name="Piwowarczyk R."/>
            <person name="Madry A."/>
            <person name="Zagorski-Przybylo R."/>
            <person name="Hydzik M."/>
            <person name="Wladyka B."/>
        </authorList>
    </citation>
    <scope>NUCLEOTIDE SEQUENCE</scope>
    <source>
        <strain evidence="1">Ph2</strain>
        <plasmid evidence="1">pPH2</plasmid>
    </source>
</reference>
<geneLocation type="plasmid" evidence="1">
    <name>pPH2</name>
</geneLocation>
<accession>A0A499S3T8</accession>
<keyword evidence="1" id="KW-0614">Plasmid</keyword>